<dbReference type="InterPro" id="IPR037294">
    <property type="entry name" value="ABC_BtuC-like"/>
</dbReference>
<evidence type="ECO:0000256" key="4">
    <source>
        <dbReference type="ARBA" id="ARBA00022475"/>
    </source>
</evidence>
<dbReference type="EMBL" id="LAVA02000015">
    <property type="protein sequence ID" value="OIJ68661.1"/>
    <property type="molecule type" value="Genomic_DNA"/>
</dbReference>
<dbReference type="PANTHER" id="PTHR30472:SF24">
    <property type="entry name" value="FERRIC ENTEROBACTIN TRANSPORT SYSTEM PERMEASE PROTEIN FEPG"/>
    <property type="match status" value="1"/>
</dbReference>
<evidence type="ECO:0000256" key="6">
    <source>
        <dbReference type="ARBA" id="ARBA00022989"/>
    </source>
</evidence>
<evidence type="ECO:0000256" key="3">
    <source>
        <dbReference type="ARBA" id="ARBA00022448"/>
    </source>
</evidence>
<feature type="transmembrane region" description="Helical" evidence="8">
    <location>
        <begin position="196"/>
        <end position="216"/>
    </location>
</feature>
<accession>A0A1J4P5A4</accession>
<feature type="transmembrane region" description="Helical" evidence="8">
    <location>
        <begin position="236"/>
        <end position="263"/>
    </location>
</feature>
<keyword evidence="10" id="KW-1185">Reference proteome</keyword>
<proteinExistence type="inferred from homology"/>
<dbReference type="PANTHER" id="PTHR30472">
    <property type="entry name" value="FERRIC ENTEROBACTIN TRANSPORT SYSTEM PERMEASE PROTEIN"/>
    <property type="match status" value="1"/>
</dbReference>
<dbReference type="GO" id="GO:0033214">
    <property type="term" value="P:siderophore-iron import into cell"/>
    <property type="evidence" value="ECO:0007669"/>
    <property type="project" value="TreeGrafter"/>
</dbReference>
<keyword evidence="6 8" id="KW-1133">Transmembrane helix</keyword>
<comment type="similarity">
    <text evidence="2">Belongs to the binding-protein-dependent transport system permease family. FecCD subfamily.</text>
</comment>
<feature type="transmembrane region" description="Helical" evidence="8">
    <location>
        <begin position="147"/>
        <end position="167"/>
    </location>
</feature>
<evidence type="ECO:0000256" key="7">
    <source>
        <dbReference type="ARBA" id="ARBA00023136"/>
    </source>
</evidence>
<dbReference type="Gene3D" id="1.10.3470.10">
    <property type="entry name" value="ABC transporter involved in vitamin B12 uptake, BtuC"/>
    <property type="match status" value="1"/>
</dbReference>
<evidence type="ECO:0000256" key="1">
    <source>
        <dbReference type="ARBA" id="ARBA00004651"/>
    </source>
</evidence>
<evidence type="ECO:0000313" key="9">
    <source>
        <dbReference type="EMBL" id="OIJ68661.1"/>
    </source>
</evidence>
<dbReference type="GO" id="GO:0005886">
    <property type="term" value="C:plasma membrane"/>
    <property type="evidence" value="ECO:0007669"/>
    <property type="project" value="UniProtKB-SubCell"/>
</dbReference>
<organism evidence="9 10">
    <name type="scientific">Streptomyces mangrovisoli</name>
    <dbReference type="NCBI Taxonomy" id="1428628"/>
    <lineage>
        <taxon>Bacteria</taxon>
        <taxon>Bacillati</taxon>
        <taxon>Actinomycetota</taxon>
        <taxon>Actinomycetes</taxon>
        <taxon>Kitasatosporales</taxon>
        <taxon>Streptomycetaceae</taxon>
        <taxon>Streptomyces</taxon>
    </lineage>
</organism>
<dbReference type="Proteomes" id="UP000034196">
    <property type="component" value="Unassembled WGS sequence"/>
</dbReference>
<feature type="transmembrane region" description="Helical" evidence="8">
    <location>
        <begin position="85"/>
        <end position="106"/>
    </location>
</feature>
<dbReference type="SUPFAM" id="SSF81345">
    <property type="entry name" value="ABC transporter involved in vitamin B12 uptake, BtuC"/>
    <property type="match status" value="1"/>
</dbReference>
<feature type="transmembrane region" description="Helical" evidence="8">
    <location>
        <begin position="112"/>
        <end position="135"/>
    </location>
</feature>
<comment type="caution">
    <text evidence="9">The sequence shown here is derived from an EMBL/GenBank/DDBJ whole genome shotgun (WGS) entry which is preliminary data.</text>
</comment>
<feature type="transmembrane region" description="Helical" evidence="8">
    <location>
        <begin position="304"/>
        <end position="323"/>
    </location>
</feature>
<keyword evidence="4" id="KW-1003">Cell membrane</keyword>
<name>A0A1J4P5A4_9ACTN</name>
<evidence type="ECO:0000313" key="10">
    <source>
        <dbReference type="Proteomes" id="UP000034196"/>
    </source>
</evidence>
<dbReference type="CDD" id="cd06550">
    <property type="entry name" value="TM_ABC_iron-siderophores_like"/>
    <property type="match status" value="1"/>
</dbReference>
<keyword evidence="5 8" id="KW-0812">Transmembrane</keyword>
<protein>
    <submittedName>
        <fullName evidence="9">Iron ABC transporter</fullName>
    </submittedName>
</protein>
<feature type="transmembrane region" description="Helical" evidence="8">
    <location>
        <begin position="55"/>
        <end position="73"/>
    </location>
</feature>
<dbReference type="STRING" id="1428628.WN71_007605"/>
<comment type="subcellular location">
    <subcellularLocation>
        <location evidence="1">Cell membrane</location>
        <topology evidence="1">Multi-pass membrane protein</topology>
    </subcellularLocation>
</comment>
<keyword evidence="3" id="KW-0813">Transport</keyword>
<dbReference type="AlphaFoldDB" id="A0A1J4P5A4"/>
<dbReference type="Pfam" id="PF01032">
    <property type="entry name" value="FecCD"/>
    <property type="match status" value="1"/>
</dbReference>
<keyword evidence="7 8" id="KW-0472">Membrane</keyword>
<dbReference type="FunFam" id="1.10.3470.10:FF:000001">
    <property type="entry name" value="Vitamin B12 ABC transporter permease BtuC"/>
    <property type="match status" value="1"/>
</dbReference>
<dbReference type="GO" id="GO:0022857">
    <property type="term" value="F:transmembrane transporter activity"/>
    <property type="evidence" value="ECO:0007669"/>
    <property type="project" value="InterPro"/>
</dbReference>
<evidence type="ECO:0000256" key="8">
    <source>
        <dbReference type="SAM" id="Phobius"/>
    </source>
</evidence>
<dbReference type="InterPro" id="IPR000522">
    <property type="entry name" value="ABC_transptr_permease_BtuC"/>
</dbReference>
<sequence length="331" mass="33030">MLVTCAALLLALALVVTAIAVGGARVGVVDILRTLAGHGDALDRLIVLQLRLPRVLAGALVGLALGVAGALMQTVTRNPLATPDVIGVSSGASLGAVAAMLIGGGAESVGGTLLGAGVPAVAALGAILATALVYGLGWRGGVQSYRLVLVGIGVGAMLDAGTSYLLVRARVTQATAAAEWLVGSLSGASWDTVRPLLYGVVVLVPLALAGSAALAVSHLGDEIAQGVGLPVQLHRLAVIALTVLLTAASVAAAGPIGFVAFVAPQIALRTAGATRPPLLLSGLTGTCLTLLADTLARTAFPWDVPVGIVTTVIGAPYLIWLLVRNRKEMTT</sequence>
<gene>
    <name evidence="9" type="ORF">WN71_007605</name>
</gene>
<reference evidence="9" key="1">
    <citation type="submission" date="2016-10" db="EMBL/GenBank/DDBJ databases">
        <title>Genome sequence of Streptomyces mangrovisoli MUSC 149.</title>
        <authorList>
            <person name="Lee L.-H."/>
            <person name="Ser H.-L."/>
        </authorList>
    </citation>
    <scope>NUCLEOTIDE SEQUENCE [LARGE SCALE GENOMIC DNA]</scope>
    <source>
        <strain evidence="9">MUSC 149</strain>
    </source>
</reference>
<evidence type="ECO:0000256" key="2">
    <source>
        <dbReference type="ARBA" id="ARBA00007935"/>
    </source>
</evidence>
<evidence type="ECO:0000256" key="5">
    <source>
        <dbReference type="ARBA" id="ARBA00022692"/>
    </source>
</evidence>